<dbReference type="PROSITE" id="PS51473">
    <property type="entry name" value="GNK2"/>
    <property type="match status" value="1"/>
</dbReference>
<dbReference type="EMBL" id="OZ034817">
    <property type="protein sequence ID" value="CAL1380095.1"/>
    <property type="molecule type" value="Genomic_DNA"/>
</dbReference>
<dbReference type="AlphaFoldDB" id="A0AAV2E3G8"/>
<gene>
    <name evidence="2" type="ORF">LTRI10_LOCUS21564</name>
</gene>
<organism evidence="2 3">
    <name type="scientific">Linum trigynum</name>
    <dbReference type="NCBI Taxonomy" id="586398"/>
    <lineage>
        <taxon>Eukaryota</taxon>
        <taxon>Viridiplantae</taxon>
        <taxon>Streptophyta</taxon>
        <taxon>Embryophyta</taxon>
        <taxon>Tracheophyta</taxon>
        <taxon>Spermatophyta</taxon>
        <taxon>Magnoliopsida</taxon>
        <taxon>eudicotyledons</taxon>
        <taxon>Gunneridae</taxon>
        <taxon>Pentapetalae</taxon>
        <taxon>rosids</taxon>
        <taxon>fabids</taxon>
        <taxon>Malpighiales</taxon>
        <taxon>Linaceae</taxon>
        <taxon>Linum</taxon>
    </lineage>
</organism>
<evidence type="ECO:0000313" key="2">
    <source>
        <dbReference type="EMBL" id="CAL1380095.1"/>
    </source>
</evidence>
<feature type="domain" description="Gnk2-homologous" evidence="1">
    <location>
        <begin position="7"/>
        <end position="107"/>
    </location>
</feature>
<keyword evidence="3" id="KW-1185">Reference proteome</keyword>
<dbReference type="InterPro" id="IPR002902">
    <property type="entry name" value="GNK2"/>
</dbReference>
<accession>A0AAV2E3G8</accession>
<protein>
    <recommendedName>
        <fullName evidence="1">Gnk2-homologous domain-containing protein</fullName>
    </recommendedName>
</protein>
<name>A0AAV2E3G8_9ROSI</name>
<evidence type="ECO:0000259" key="1">
    <source>
        <dbReference type="PROSITE" id="PS51473"/>
    </source>
</evidence>
<sequence>MQPPPATPTSTTTPEARKCSPPRIWNPCRVTLADKELYIAYQQGNYYVVCTWDLFIGAPFFAYGRCAHGLDNIDRCEHCVRGATLTMIQYCRAAVAAQAVSESCCVR</sequence>
<proteinExistence type="predicted"/>
<reference evidence="2 3" key="1">
    <citation type="submission" date="2024-04" db="EMBL/GenBank/DDBJ databases">
        <authorList>
            <person name="Fracassetti M."/>
        </authorList>
    </citation>
    <scope>NUCLEOTIDE SEQUENCE [LARGE SCALE GENOMIC DNA]</scope>
</reference>
<evidence type="ECO:0000313" key="3">
    <source>
        <dbReference type="Proteomes" id="UP001497516"/>
    </source>
</evidence>
<dbReference type="Proteomes" id="UP001497516">
    <property type="component" value="Chromosome 4"/>
</dbReference>